<protein>
    <submittedName>
        <fullName evidence="1">ORF035</fullName>
    </submittedName>
</protein>
<reference evidence="1 2" key="1">
    <citation type="journal article" date="2015" name="Viruses">
        <title>The complete sequence of the first Spodoptera frugiperda Betabaculovirus genome: a natural multiple recombinant virus.</title>
        <authorList>
            <person name="Cuartas P.E."/>
            <person name="Barrera G.P."/>
            <person name="Belaich M.N."/>
            <person name="Barreto E."/>
            <person name="Ghiringhelli P.D."/>
            <person name="Villamizar L.F."/>
        </authorList>
    </citation>
    <scope>NUCLEOTIDE SEQUENCE [LARGE SCALE GENOMIC DNA]</scope>
    <source>
        <strain evidence="1">VG008</strain>
    </source>
</reference>
<organism evidence="1 2">
    <name type="scientific">Spodoptera frugiperda granulovirus</name>
    <dbReference type="NCBI Taxonomy" id="307454"/>
    <lineage>
        <taxon>Viruses</taxon>
        <taxon>Viruses incertae sedis</taxon>
        <taxon>Naldaviricetes</taxon>
        <taxon>Lefavirales</taxon>
        <taxon>Baculoviridae</taxon>
        <taxon>Betabaculovirus</taxon>
        <taxon>Betabaculovirus spofrugiperdae</taxon>
    </lineage>
</organism>
<dbReference type="EMBL" id="KM371112">
    <property type="protein sequence ID" value="AJK91696.1"/>
    <property type="molecule type" value="Genomic_DNA"/>
</dbReference>
<dbReference type="OrthoDB" id="14218at10239"/>
<evidence type="ECO:0000313" key="2">
    <source>
        <dbReference type="Proteomes" id="UP000201335"/>
    </source>
</evidence>
<accession>A0A0C5AQ59</accession>
<name>A0A0C5AQ59_9BBAC</name>
<evidence type="ECO:0000313" key="1">
    <source>
        <dbReference type="EMBL" id="AJK91696.1"/>
    </source>
</evidence>
<dbReference type="KEGG" id="vg:23632037"/>
<dbReference type="RefSeq" id="YP_009121820.1">
    <property type="nucleotide sequence ID" value="NC_026511.1"/>
</dbReference>
<dbReference type="Proteomes" id="UP000201335">
    <property type="component" value="Segment"/>
</dbReference>
<keyword evidence="2" id="KW-1185">Reference proteome</keyword>
<proteinExistence type="predicted"/>
<dbReference type="GeneID" id="23632037"/>
<sequence>MKKNTYLERFKFVPSYWSESESEEENEAQEEEDNTSLVSISFRAADDEYISSCSDSEADAHTKKCRRWHYQIPYTVIRYTPYLRLLLVRDFGRRHVNQYESVVTMNTLQVNRTFCMCTDPLASKSRAHLINTLNHIRYVFSRRRFMNILISFFYLFFMGNRTRVRLAKNPNPDVNVCDKCYMVDWWMRAFDDDPLDLAMFIYETYVLRYEYKQGSGYKYIFEFMLKVQPVSFVVNYVNITFKYIMNQNKTNQMWMMRRFRRKLYLMLYDNGAKWYTTTGTTCKNNLILYLYVWFNKRPQFQDFVTLLNNVLVSESPSTLSGAIYLKMLRTGLNETQTMFNQIPVQMKWNEELARELIEKKLKL</sequence>